<protein>
    <recommendedName>
        <fullName evidence="8">BIG2 domain-containing protein</fullName>
    </recommendedName>
</protein>
<comment type="cofactor">
    <cofactor evidence="1">
        <name>Zn(2+)</name>
        <dbReference type="ChEBI" id="CHEBI:29105"/>
    </cofactor>
</comment>
<feature type="domain" description="BIG2" evidence="8">
    <location>
        <begin position="35"/>
        <end position="110"/>
    </location>
</feature>
<evidence type="ECO:0000256" key="7">
    <source>
        <dbReference type="SAM" id="SignalP"/>
    </source>
</evidence>
<dbReference type="InterPro" id="IPR008964">
    <property type="entry name" value="Invasin/intimin_cell_adhesion"/>
</dbReference>
<evidence type="ECO:0000256" key="1">
    <source>
        <dbReference type="ARBA" id="ARBA00001947"/>
    </source>
</evidence>
<dbReference type="Proteomes" id="UP001404956">
    <property type="component" value="Unassembled WGS sequence"/>
</dbReference>
<comment type="caution">
    <text evidence="9">The sequence shown here is derived from an EMBL/GenBank/DDBJ whole genome shotgun (WGS) entry which is preliminary data.</text>
</comment>
<keyword evidence="5" id="KW-0862">Zinc</keyword>
<accession>A0ABP9XFA8</accession>
<evidence type="ECO:0000313" key="9">
    <source>
        <dbReference type="EMBL" id="GAA5533231.1"/>
    </source>
</evidence>
<evidence type="ECO:0000256" key="5">
    <source>
        <dbReference type="ARBA" id="ARBA00022833"/>
    </source>
</evidence>
<dbReference type="Pfam" id="PF01457">
    <property type="entry name" value="Peptidase_M8"/>
    <property type="match status" value="1"/>
</dbReference>
<keyword evidence="7" id="KW-0732">Signal</keyword>
<proteinExistence type="predicted"/>
<evidence type="ECO:0000313" key="10">
    <source>
        <dbReference type="Proteomes" id="UP001404956"/>
    </source>
</evidence>
<feature type="chain" id="PRO_5045437644" description="BIG2 domain-containing protein" evidence="7">
    <location>
        <begin position="26"/>
        <end position="374"/>
    </location>
</feature>
<dbReference type="PANTHER" id="PTHR10942">
    <property type="entry name" value="LEISHMANOLYSIN-LIKE PEPTIDASE"/>
    <property type="match status" value="1"/>
</dbReference>
<dbReference type="Gene3D" id="3.40.390.10">
    <property type="entry name" value="Collagenase (Catalytic Domain)"/>
    <property type="match status" value="1"/>
</dbReference>
<keyword evidence="3" id="KW-0479">Metal-binding</keyword>
<organism evidence="9 10">
    <name type="scientific">Deinococcus aluminii</name>
    <dbReference type="NCBI Taxonomy" id="1656885"/>
    <lineage>
        <taxon>Bacteria</taxon>
        <taxon>Thermotogati</taxon>
        <taxon>Deinococcota</taxon>
        <taxon>Deinococci</taxon>
        <taxon>Deinococcales</taxon>
        <taxon>Deinococcaceae</taxon>
        <taxon>Deinococcus</taxon>
    </lineage>
</organism>
<sequence>MQNAKNAFGLALVLTLGLVACGTGGNDTPSLAQSTVTGVTLSSGSLNLSSGSSQTLTASVQGSGSVNPAVTWSSSNPGVAAVDGSGRVTGVAAGSAAITAASVQDPGKKASLTVTVTGAATTADPFNITVIFPADSNLTAGQKAAFTSAAARWSQVISAGLPDVPNVRISTGETVTVDDVLIVASGISIDGPGEVLGQAGPRQVRSGGTLPLWGEMEFDTADLASMEASGTLQGVILHEMGHVLGIGTLWDRFLNANAPTCTGATRVQYGGAAALREYKNLGGQAAGVPVEDQYGEGTQCSHWKESVFQRELMTGFTSRNGMPLSRITLGALADLGYTVNYAAADPYTIPNVSAQTLGTPIRERLITPEGIINP</sequence>
<dbReference type="PROSITE" id="PS51257">
    <property type="entry name" value="PROKAR_LIPOPROTEIN"/>
    <property type="match status" value="1"/>
</dbReference>
<dbReference type="Gene3D" id="3.90.132.10">
    <property type="entry name" value="Leishmanolysin , domain 2"/>
    <property type="match status" value="1"/>
</dbReference>
<dbReference type="SUPFAM" id="SSF49373">
    <property type="entry name" value="Invasin/intimin cell-adhesion fragments"/>
    <property type="match status" value="1"/>
</dbReference>
<dbReference type="InterPro" id="IPR024079">
    <property type="entry name" value="MetalloPept_cat_dom_sf"/>
</dbReference>
<dbReference type="Gene3D" id="2.60.40.1080">
    <property type="match status" value="1"/>
</dbReference>
<reference evidence="9 10" key="1">
    <citation type="submission" date="2024-02" db="EMBL/GenBank/DDBJ databases">
        <title>Deinococcus aluminii NBRC 112889.</title>
        <authorList>
            <person name="Ichikawa N."/>
            <person name="Katano-Makiyama Y."/>
            <person name="Hidaka K."/>
        </authorList>
    </citation>
    <scope>NUCLEOTIDE SEQUENCE [LARGE SCALE GENOMIC DNA]</scope>
    <source>
        <strain evidence="9 10">NBRC 112889</strain>
    </source>
</reference>
<evidence type="ECO:0000256" key="3">
    <source>
        <dbReference type="ARBA" id="ARBA00022723"/>
    </source>
</evidence>
<dbReference type="Pfam" id="PF02368">
    <property type="entry name" value="Big_2"/>
    <property type="match status" value="1"/>
</dbReference>
<dbReference type="InterPro" id="IPR001577">
    <property type="entry name" value="Peptidase_M8"/>
</dbReference>
<keyword evidence="2" id="KW-0645">Protease</keyword>
<dbReference type="SMART" id="SM00635">
    <property type="entry name" value="BID_2"/>
    <property type="match status" value="1"/>
</dbReference>
<name>A0ABP9XFA8_9DEIO</name>
<evidence type="ECO:0000259" key="8">
    <source>
        <dbReference type="SMART" id="SM00635"/>
    </source>
</evidence>
<dbReference type="PANTHER" id="PTHR10942:SF0">
    <property type="entry name" value="LEISHMANOLYSIN-LIKE PEPTIDASE"/>
    <property type="match status" value="1"/>
</dbReference>
<dbReference type="SUPFAM" id="SSF55486">
    <property type="entry name" value="Metalloproteases ('zincins'), catalytic domain"/>
    <property type="match status" value="1"/>
</dbReference>
<feature type="signal peptide" evidence="7">
    <location>
        <begin position="1"/>
        <end position="25"/>
    </location>
</feature>
<keyword evidence="10" id="KW-1185">Reference proteome</keyword>
<evidence type="ECO:0000256" key="6">
    <source>
        <dbReference type="ARBA" id="ARBA00023049"/>
    </source>
</evidence>
<evidence type="ECO:0000256" key="2">
    <source>
        <dbReference type="ARBA" id="ARBA00022670"/>
    </source>
</evidence>
<dbReference type="RefSeq" id="WP_345453083.1">
    <property type="nucleotide sequence ID" value="NZ_BAABRV010000003.1"/>
</dbReference>
<keyword evidence="4" id="KW-0378">Hydrolase</keyword>
<keyword evidence="6" id="KW-0482">Metalloprotease</keyword>
<dbReference type="InterPro" id="IPR003343">
    <property type="entry name" value="Big_2"/>
</dbReference>
<gene>
    <name evidence="9" type="ORF">Dalu01_01630</name>
</gene>
<evidence type="ECO:0000256" key="4">
    <source>
        <dbReference type="ARBA" id="ARBA00022801"/>
    </source>
</evidence>
<dbReference type="EMBL" id="BAABRV010000003">
    <property type="protein sequence ID" value="GAA5533231.1"/>
    <property type="molecule type" value="Genomic_DNA"/>
</dbReference>